<dbReference type="Proteomes" id="UP001321700">
    <property type="component" value="Unassembled WGS sequence"/>
</dbReference>
<reference evidence="4 5" key="1">
    <citation type="submission" date="2023-08" db="EMBL/GenBank/DDBJ databases">
        <title>Rhodoferax potami sp. nov. and Rhodoferax mekongensis sp. nov., isolated from the Mekong River in Thailand.</title>
        <authorList>
            <person name="Kitikhun S."/>
            <person name="Charoenyingcharoen P."/>
            <person name="Siriarchawattana P."/>
            <person name="Likhitrattanapisal S."/>
            <person name="Nilsakha T."/>
            <person name="Chanpet A."/>
            <person name="Rattanawaree P."/>
            <person name="Ingsriswang S."/>
        </authorList>
    </citation>
    <scope>NUCLEOTIDE SEQUENCE [LARGE SCALE GENOMIC DNA]</scope>
    <source>
        <strain evidence="4 5">TBRC 17660</strain>
    </source>
</reference>
<feature type="coiled-coil region" evidence="1">
    <location>
        <begin position="135"/>
        <end position="177"/>
    </location>
</feature>
<dbReference type="PANTHER" id="PTHR41386:SF1">
    <property type="entry name" value="MEMBRANE PROTEIN"/>
    <property type="match status" value="1"/>
</dbReference>
<dbReference type="PANTHER" id="PTHR41386">
    <property type="entry name" value="INTEGRAL MEMBRANE PROTEIN-RELATED"/>
    <property type="match status" value="1"/>
</dbReference>
<feature type="compositionally biased region" description="Basic residues" evidence="2">
    <location>
        <begin position="23"/>
        <end position="34"/>
    </location>
</feature>
<dbReference type="EMBL" id="JAVBIK010000001">
    <property type="protein sequence ID" value="MDT7517920.1"/>
    <property type="molecule type" value="Genomic_DNA"/>
</dbReference>
<keyword evidence="1" id="KW-0175">Coiled coil</keyword>
<feature type="transmembrane region" description="Helical" evidence="3">
    <location>
        <begin position="63"/>
        <end position="81"/>
    </location>
</feature>
<evidence type="ECO:0000256" key="3">
    <source>
        <dbReference type="SAM" id="Phobius"/>
    </source>
</evidence>
<dbReference type="RefSeq" id="WP_313873715.1">
    <property type="nucleotide sequence ID" value="NZ_JAVBIK010000001.1"/>
</dbReference>
<keyword evidence="3" id="KW-1133">Transmembrane helix</keyword>
<dbReference type="InterPro" id="IPR010406">
    <property type="entry name" value="DUF1003"/>
</dbReference>
<protein>
    <submittedName>
        <fullName evidence="4">DUF1003 domain-containing protein</fullName>
    </submittedName>
</protein>
<keyword evidence="3" id="KW-0812">Transmembrane</keyword>
<comment type="caution">
    <text evidence="4">The sequence shown here is derived from an EMBL/GenBank/DDBJ whole genome shotgun (WGS) entry which is preliminary data.</text>
</comment>
<proteinExistence type="predicted"/>
<feature type="transmembrane region" description="Helical" evidence="3">
    <location>
        <begin position="93"/>
        <end position="115"/>
    </location>
</feature>
<gene>
    <name evidence="4" type="ORF">RAE19_04070</name>
</gene>
<evidence type="ECO:0000256" key="1">
    <source>
        <dbReference type="SAM" id="Coils"/>
    </source>
</evidence>
<evidence type="ECO:0000313" key="4">
    <source>
        <dbReference type="EMBL" id="MDT7517920.1"/>
    </source>
</evidence>
<dbReference type="Pfam" id="PF06210">
    <property type="entry name" value="DUF1003"/>
    <property type="match status" value="1"/>
</dbReference>
<evidence type="ECO:0000256" key="2">
    <source>
        <dbReference type="SAM" id="MobiDB-lite"/>
    </source>
</evidence>
<feature type="region of interest" description="Disordered" evidence="2">
    <location>
        <begin position="23"/>
        <end position="48"/>
    </location>
</feature>
<name>A0ABU3KJH1_9BURK</name>
<accession>A0ABU3KJH1</accession>
<keyword evidence="3" id="KW-0472">Membrane</keyword>
<sequence length="207" mass="23159">MPTDNTTHKPATVDQHQLGLLREHRRKHRHKHPPKVTAAPEHFDLPPATRGQRMADGVARTVGSWRFILIQSGLIVVWITGNVLTGSHAWDPYPFILLNLLLSFQAAYTAPAIMMSQNRQSELDRKHAESDYEVNVKAELEIELLHEKIDLLKDKELLLLTQAVKELSSQLAELRGRPPACHLGYQATQGTALPSATIVDPLSPEPL</sequence>
<evidence type="ECO:0000313" key="5">
    <source>
        <dbReference type="Proteomes" id="UP001321700"/>
    </source>
</evidence>
<organism evidence="4 5">
    <name type="scientific">Rhodoferax potami</name>
    <dbReference type="NCBI Taxonomy" id="3068338"/>
    <lineage>
        <taxon>Bacteria</taxon>
        <taxon>Pseudomonadati</taxon>
        <taxon>Pseudomonadota</taxon>
        <taxon>Betaproteobacteria</taxon>
        <taxon>Burkholderiales</taxon>
        <taxon>Comamonadaceae</taxon>
        <taxon>Rhodoferax</taxon>
    </lineage>
</organism>
<keyword evidence="5" id="KW-1185">Reference proteome</keyword>